<proteinExistence type="predicted"/>
<dbReference type="AlphaFoldDB" id="A0A382L6A7"/>
<sequence>MQMIDSFKIEKFPLMIPDGSTASDPTTVNAPYDGSAIATVDTADGGAVETALANAHALFRDRDKWISVPQRIEILE</sequence>
<name>A0A382L6A7_9ZZZZ</name>
<reference evidence="1" key="1">
    <citation type="submission" date="2018-05" db="EMBL/GenBank/DDBJ databases">
        <authorList>
            <person name="Lanie J.A."/>
            <person name="Ng W.-L."/>
            <person name="Kazmierczak K.M."/>
            <person name="Andrzejewski T.M."/>
            <person name="Davidsen T.M."/>
            <person name="Wayne K.J."/>
            <person name="Tettelin H."/>
            <person name="Glass J.I."/>
            <person name="Rusch D."/>
            <person name="Podicherti R."/>
            <person name="Tsui H.-C.T."/>
            <person name="Winkler M.E."/>
        </authorList>
    </citation>
    <scope>NUCLEOTIDE SEQUENCE</scope>
</reference>
<evidence type="ECO:0000313" key="1">
    <source>
        <dbReference type="EMBL" id="SVC31433.1"/>
    </source>
</evidence>
<protein>
    <recommendedName>
        <fullName evidence="2">Aldehyde dehydrogenase domain-containing protein</fullName>
    </recommendedName>
</protein>
<organism evidence="1">
    <name type="scientific">marine metagenome</name>
    <dbReference type="NCBI Taxonomy" id="408172"/>
    <lineage>
        <taxon>unclassified sequences</taxon>
        <taxon>metagenomes</taxon>
        <taxon>ecological metagenomes</taxon>
    </lineage>
</organism>
<gene>
    <name evidence="1" type="ORF">METZ01_LOCUS284287</name>
</gene>
<accession>A0A382L6A7</accession>
<dbReference type="EMBL" id="UINC01084618">
    <property type="protein sequence ID" value="SVC31433.1"/>
    <property type="molecule type" value="Genomic_DNA"/>
</dbReference>
<feature type="non-terminal residue" evidence="1">
    <location>
        <position position="76"/>
    </location>
</feature>
<evidence type="ECO:0008006" key="2">
    <source>
        <dbReference type="Google" id="ProtNLM"/>
    </source>
</evidence>